<proteinExistence type="inferred from homology"/>
<dbReference type="Pfam" id="PF00248">
    <property type="entry name" value="Aldo_ket_red"/>
    <property type="match status" value="1"/>
</dbReference>
<keyword evidence="3" id="KW-0560">Oxidoreductase</keyword>
<evidence type="ECO:0000256" key="2">
    <source>
        <dbReference type="ARBA" id="ARBA00022857"/>
    </source>
</evidence>
<dbReference type="InterPro" id="IPR020471">
    <property type="entry name" value="AKR"/>
</dbReference>
<dbReference type="InterPro" id="IPR036812">
    <property type="entry name" value="NAD(P)_OxRdtase_dom_sf"/>
</dbReference>
<dbReference type="PIRSF" id="PIRSF000097">
    <property type="entry name" value="AKR"/>
    <property type="match status" value="1"/>
</dbReference>
<dbReference type="PANTHER" id="PTHR43827">
    <property type="entry name" value="2,5-DIKETO-D-GLUCONIC ACID REDUCTASE"/>
    <property type="match status" value="1"/>
</dbReference>
<dbReference type="InterPro" id="IPR023210">
    <property type="entry name" value="NADP_OxRdtase_dom"/>
</dbReference>
<evidence type="ECO:0000256" key="3">
    <source>
        <dbReference type="ARBA" id="ARBA00023002"/>
    </source>
</evidence>
<reference evidence="6" key="1">
    <citation type="submission" date="2020-01" db="EMBL/GenBank/DDBJ databases">
        <title>Sphingomonas sp. strain CSW-10.</title>
        <authorList>
            <person name="Chen W.-M."/>
        </authorList>
    </citation>
    <scope>NUCLEOTIDE SEQUENCE [LARGE SCALE GENOMIC DNA]</scope>
    <source>
        <strain evidence="6">CCP-1</strain>
    </source>
</reference>
<sequence length="273" mass="29609">MTQPRLTLNDGRTMPQLGFGLWQVPAEETARVVREGVAAGYRMIDGAAIYGNEVGLGEGLRSAGVARDQIFITTKVWNDRQGRQEAARAVEDSLSRIGLPQVDLMLIHWPCPEQGLFLDTWKALIECRAAGKVASIGVSNFRVADLERIIGETGVVPVLNQIELHPRLQQAELRAFHAKHGIVTQSWTPLGQGRSFEAAPVQAAAARTGKSPAQVILRWHLQLGCAVIPRSTRAAGLAENLDIFDFSLTEAEMAAIATLEAGERTGPDPATFN</sequence>
<keyword evidence="2" id="KW-0521">NADP</keyword>
<dbReference type="Proteomes" id="UP001517376">
    <property type="component" value="Unassembled WGS sequence"/>
</dbReference>
<dbReference type="EMBL" id="JAAATW010000001">
    <property type="protein sequence ID" value="NBE06873.1"/>
    <property type="molecule type" value="Genomic_DNA"/>
</dbReference>
<protein>
    <submittedName>
        <fullName evidence="5">Aldo/keto reductase</fullName>
    </submittedName>
</protein>
<comment type="caution">
    <text evidence="5">The sequence shown here is derived from an EMBL/GenBank/DDBJ whole genome shotgun (WGS) entry which is preliminary data.</text>
</comment>
<organism evidence="5 6">
    <name type="scientific">Paragemmobacter ruber</name>
    <dbReference type="NCBI Taxonomy" id="1985673"/>
    <lineage>
        <taxon>Bacteria</taxon>
        <taxon>Pseudomonadati</taxon>
        <taxon>Pseudomonadota</taxon>
        <taxon>Alphaproteobacteria</taxon>
        <taxon>Rhodobacterales</taxon>
        <taxon>Paracoccaceae</taxon>
        <taxon>Paragemmobacter</taxon>
    </lineage>
</organism>
<gene>
    <name evidence="5" type="ORF">GU920_04955</name>
</gene>
<dbReference type="RefSeq" id="WP_161765836.1">
    <property type="nucleotide sequence ID" value="NZ_JAAATW010000001.1"/>
</dbReference>
<feature type="domain" description="NADP-dependent oxidoreductase" evidence="4">
    <location>
        <begin position="17"/>
        <end position="259"/>
    </location>
</feature>
<evidence type="ECO:0000313" key="6">
    <source>
        <dbReference type="Proteomes" id="UP001517376"/>
    </source>
</evidence>
<evidence type="ECO:0000313" key="5">
    <source>
        <dbReference type="EMBL" id="NBE06873.1"/>
    </source>
</evidence>
<dbReference type="PANTHER" id="PTHR43827:SF3">
    <property type="entry name" value="NADP-DEPENDENT OXIDOREDUCTASE DOMAIN-CONTAINING PROTEIN"/>
    <property type="match status" value="1"/>
</dbReference>
<evidence type="ECO:0000256" key="1">
    <source>
        <dbReference type="ARBA" id="ARBA00007905"/>
    </source>
</evidence>
<evidence type="ECO:0000259" key="4">
    <source>
        <dbReference type="Pfam" id="PF00248"/>
    </source>
</evidence>
<accession>A0ABW9Y3B7</accession>
<dbReference type="PRINTS" id="PR00069">
    <property type="entry name" value="ALDKETRDTASE"/>
</dbReference>
<dbReference type="SUPFAM" id="SSF51430">
    <property type="entry name" value="NAD(P)-linked oxidoreductase"/>
    <property type="match status" value="1"/>
</dbReference>
<keyword evidence="6" id="KW-1185">Reference proteome</keyword>
<comment type="similarity">
    <text evidence="1">Belongs to the aldo/keto reductase family.</text>
</comment>
<dbReference type="Gene3D" id="3.20.20.100">
    <property type="entry name" value="NADP-dependent oxidoreductase domain"/>
    <property type="match status" value="1"/>
</dbReference>
<name>A0ABW9Y3B7_9RHOB</name>